<reference evidence="1" key="2">
    <citation type="submission" date="2023-06" db="EMBL/GenBank/DDBJ databases">
        <authorList>
            <person name="Ma L."/>
            <person name="Liu K.-W."/>
            <person name="Li Z."/>
            <person name="Hsiao Y.-Y."/>
            <person name="Qi Y."/>
            <person name="Fu T."/>
            <person name="Tang G."/>
            <person name="Zhang D."/>
            <person name="Sun W.-H."/>
            <person name="Liu D.-K."/>
            <person name="Li Y."/>
            <person name="Chen G.-Z."/>
            <person name="Liu X.-D."/>
            <person name="Liao X.-Y."/>
            <person name="Jiang Y.-T."/>
            <person name="Yu X."/>
            <person name="Hao Y."/>
            <person name="Huang J."/>
            <person name="Zhao X.-W."/>
            <person name="Ke S."/>
            <person name="Chen Y.-Y."/>
            <person name="Wu W.-L."/>
            <person name="Hsu J.-L."/>
            <person name="Lin Y.-F."/>
            <person name="Huang M.-D."/>
            <person name="Li C.-Y."/>
            <person name="Huang L."/>
            <person name="Wang Z.-W."/>
            <person name="Zhao X."/>
            <person name="Zhong W.-Y."/>
            <person name="Peng D.-H."/>
            <person name="Ahmad S."/>
            <person name="Lan S."/>
            <person name="Zhang J.-S."/>
            <person name="Tsai W.-C."/>
            <person name="Van De Peer Y."/>
            <person name="Liu Z.-J."/>
        </authorList>
    </citation>
    <scope>NUCLEOTIDE SEQUENCE</scope>
    <source>
        <strain evidence="1">CP</strain>
        <tissue evidence="1">Leaves</tissue>
    </source>
</reference>
<reference evidence="1" key="1">
    <citation type="journal article" date="2023" name="Nat. Commun.">
        <title>Diploid and tetraploid genomes of Acorus and the evolution of monocots.</title>
        <authorList>
            <person name="Ma L."/>
            <person name="Liu K.W."/>
            <person name="Li Z."/>
            <person name="Hsiao Y.Y."/>
            <person name="Qi Y."/>
            <person name="Fu T."/>
            <person name="Tang G.D."/>
            <person name="Zhang D."/>
            <person name="Sun W.H."/>
            <person name="Liu D.K."/>
            <person name="Li Y."/>
            <person name="Chen G.Z."/>
            <person name="Liu X.D."/>
            <person name="Liao X.Y."/>
            <person name="Jiang Y.T."/>
            <person name="Yu X."/>
            <person name="Hao Y."/>
            <person name="Huang J."/>
            <person name="Zhao X.W."/>
            <person name="Ke S."/>
            <person name="Chen Y.Y."/>
            <person name="Wu W.L."/>
            <person name="Hsu J.L."/>
            <person name="Lin Y.F."/>
            <person name="Huang M.D."/>
            <person name="Li C.Y."/>
            <person name="Huang L."/>
            <person name="Wang Z.W."/>
            <person name="Zhao X."/>
            <person name="Zhong W.Y."/>
            <person name="Peng D.H."/>
            <person name="Ahmad S."/>
            <person name="Lan S."/>
            <person name="Zhang J.S."/>
            <person name="Tsai W.C."/>
            <person name="Van de Peer Y."/>
            <person name="Liu Z.J."/>
        </authorList>
    </citation>
    <scope>NUCLEOTIDE SEQUENCE</scope>
    <source>
        <strain evidence="1">CP</strain>
    </source>
</reference>
<dbReference type="Proteomes" id="UP001180020">
    <property type="component" value="Unassembled WGS sequence"/>
</dbReference>
<dbReference type="EMBL" id="JAUJYO010000005">
    <property type="protein sequence ID" value="KAK1316139.1"/>
    <property type="molecule type" value="Genomic_DNA"/>
</dbReference>
<organism evidence="1 2">
    <name type="scientific">Acorus calamus</name>
    <name type="common">Sweet flag</name>
    <dbReference type="NCBI Taxonomy" id="4465"/>
    <lineage>
        <taxon>Eukaryota</taxon>
        <taxon>Viridiplantae</taxon>
        <taxon>Streptophyta</taxon>
        <taxon>Embryophyta</taxon>
        <taxon>Tracheophyta</taxon>
        <taxon>Spermatophyta</taxon>
        <taxon>Magnoliopsida</taxon>
        <taxon>Liliopsida</taxon>
        <taxon>Acoraceae</taxon>
        <taxon>Acorus</taxon>
    </lineage>
</organism>
<gene>
    <name evidence="1" type="ORF">QJS10_CPA05g01003</name>
</gene>
<proteinExistence type="predicted"/>
<protein>
    <submittedName>
        <fullName evidence="1">Uncharacterized protein</fullName>
    </submittedName>
</protein>
<dbReference type="AlphaFoldDB" id="A0AAV9ET64"/>
<sequence length="60" mass="6754">MRPTYTVLPTTNVHHTSKIRRNAHNQSNKFYASGGLSGRGRSDYLEKCSILSSLEVFVQV</sequence>
<keyword evidence="2" id="KW-1185">Reference proteome</keyword>
<comment type="caution">
    <text evidence="1">The sequence shown here is derived from an EMBL/GenBank/DDBJ whole genome shotgun (WGS) entry which is preliminary data.</text>
</comment>
<accession>A0AAV9ET64</accession>
<evidence type="ECO:0000313" key="2">
    <source>
        <dbReference type="Proteomes" id="UP001180020"/>
    </source>
</evidence>
<evidence type="ECO:0000313" key="1">
    <source>
        <dbReference type="EMBL" id="KAK1316139.1"/>
    </source>
</evidence>
<name>A0AAV9ET64_ACOCL</name>